<dbReference type="RefSeq" id="WP_268007609.1">
    <property type="nucleotide sequence ID" value="NZ_BSUT01000001.1"/>
</dbReference>
<proteinExistence type="predicted"/>
<gene>
    <name evidence="1" type="ORF">NZD89_10210</name>
</gene>
<name>A0ABY6ZLD2_9BACL</name>
<keyword evidence="2" id="KW-1185">Reference proteome</keyword>
<reference evidence="1" key="1">
    <citation type="submission" date="2022-08" db="EMBL/GenBank/DDBJ databases">
        <title>Alicyclobacillus fastidiosus DSM 17978, complete genome.</title>
        <authorList>
            <person name="Wang Q."/>
            <person name="Cai R."/>
            <person name="Wang Z."/>
        </authorList>
    </citation>
    <scope>NUCLEOTIDE SEQUENCE</scope>
    <source>
        <strain evidence="1">DSM 17978</strain>
    </source>
</reference>
<accession>A0ABY6ZLD2</accession>
<dbReference type="EMBL" id="CP104067">
    <property type="protein sequence ID" value="WAH43718.1"/>
    <property type="molecule type" value="Genomic_DNA"/>
</dbReference>
<protein>
    <submittedName>
        <fullName evidence="1">Uncharacterized protein</fullName>
    </submittedName>
</protein>
<evidence type="ECO:0000313" key="2">
    <source>
        <dbReference type="Proteomes" id="UP001164761"/>
    </source>
</evidence>
<dbReference type="Proteomes" id="UP001164761">
    <property type="component" value="Chromosome"/>
</dbReference>
<evidence type="ECO:0000313" key="1">
    <source>
        <dbReference type="EMBL" id="WAH43718.1"/>
    </source>
</evidence>
<organism evidence="1 2">
    <name type="scientific">Alicyclobacillus fastidiosus</name>
    <dbReference type="NCBI Taxonomy" id="392011"/>
    <lineage>
        <taxon>Bacteria</taxon>
        <taxon>Bacillati</taxon>
        <taxon>Bacillota</taxon>
        <taxon>Bacilli</taxon>
        <taxon>Bacillales</taxon>
        <taxon>Alicyclobacillaceae</taxon>
        <taxon>Alicyclobacillus</taxon>
    </lineage>
</organism>
<sequence>MKKKHAFKRNRVRITQTATATANFGNALAANQANVRVARGK</sequence>